<gene>
    <name evidence="1" type="ORF">GCM10011309_02160</name>
</gene>
<organism evidence="1 2">
    <name type="scientific">Litorimonas cladophorae</name>
    <dbReference type="NCBI Taxonomy" id="1220491"/>
    <lineage>
        <taxon>Bacteria</taxon>
        <taxon>Pseudomonadati</taxon>
        <taxon>Pseudomonadota</taxon>
        <taxon>Alphaproteobacteria</taxon>
        <taxon>Maricaulales</taxon>
        <taxon>Robiginitomaculaceae</taxon>
    </lineage>
</organism>
<evidence type="ECO:0000313" key="1">
    <source>
        <dbReference type="EMBL" id="GGX56857.1"/>
    </source>
</evidence>
<keyword evidence="2" id="KW-1185">Reference proteome</keyword>
<evidence type="ECO:0000313" key="2">
    <source>
        <dbReference type="Proteomes" id="UP000600865"/>
    </source>
</evidence>
<name>A0A918N9P5_9PROT</name>
<proteinExistence type="predicted"/>
<dbReference type="EMBL" id="BMYV01000001">
    <property type="protein sequence ID" value="GGX56857.1"/>
    <property type="molecule type" value="Genomic_DNA"/>
</dbReference>
<sequence>MSLEKTYSIQSSDLSIKAEGPWKSAQQMVELFTAYDWDSELALKSRLEEQEAGEICPPGLILVRRAGTFLHLCPNLDGTITIFCTQNLPRKLLGIFKVTWDKLVTKENASHALALHSIPKFMADDEIWLQTNIRES</sequence>
<comment type="caution">
    <text evidence="1">The sequence shown here is derived from an EMBL/GenBank/DDBJ whole genome shotgun (WGS) entry which is preliminary data.</text>
</comment>
<dbReference type="AlphaFoldDB" id="A0A918N9P5"/>
<reference evidence="1 2" key="1">
    <citation type="journal article" date="2014" name="Int. J. Syst. Evol. Microbiol.">
        <title>Complete genome sequence of Corynebacterium casei LMG S-19264T (=DSM 44701T), isolated from a smear-ripened cheese.</title>
        <authorList>
            <consortium name="US DOE Joint Genome Institute (JGI-PGF)"/>
            <person name="Walter F."/>
            <person name="Albersmeier A."/>
            <person name="Kalinowski J."/>
            <person name="Ruckert C."/>
        </authorList>
    </citation>
    <scope>NUCLEOTIDE SEQUENCE [LARGE SCALE GENOMIC DNA]</scope>
    <source>
        <strain evidence="1 2">KCTC 23968</strain>
    </source>
</reference>
<accession>A0A918N9P5</accession>
<dbReference type="Proteomes" id="UP000600865">
    <property type="component" value="Unassembled WGS sequence"/>
</dbReference>
<protein>
    <submittedName>
        <fullName evidence="1">Uncharacterized protein</fullName>
    </submittedName>
</protein>